<reference evidence="1 2" key="1">
    <citation type="journal article" date="2024" name="Nat. Commun.">
        <title>Phylogenomics reveals the evolutionary origins of lichenization in chlorophyte algae.</title>
        <authorList>
            <person name="Puginier C."/>
            <person name="Libourel C."/>
            <person name="Otte J."/>
            <person name="Skaloud P."/>
            <person name="Haon M."/>
            <person name="Grisel S."/>
            <person name="Petersen M."/>
            <person name="Berrin J.G."/>
            <person name="Delaux P.M."/>
            <person name="Dal Grande F."/>
            <person name="Keller J."/>
        </authorList>
    </citation>
    <scope>NUCLEOTIDE SEQUENCE [LARGE SCALE GENOMIC DNA]</scope>
    <source>
        <strain evidence="1 2">SAG 216-7</strain>
    </source>
</reference>
<dbReference type="EMBL" id="JALJOT010000002">
    <property type="protein sequence ID" value="KAK9917160.1"/>
    <property type="molecule type" value="Genomic_DNA"/>
</dbReference>
<sequence>MVTCALSPAPCLLINSWFSPGKKAPAPTRISQRGKAVCCPPLRGVGKDVLGGSGFLDLAKLVSGGGQAKSVYGDLAYKIGKEVYVDVQGWHLYLKDVTVEKDLKMNQALAEQLGSMAGDLSEQELEQLLKKVPLSLGAGKHKISLFDALPSFAVRDLAGIVQDFAKDQ</sequence>
<proteinExistence type="predicted"/>
<name>A0ABR2YZM1_9CHLO</name>
<evidence type="ECO:0000313" key="2">
    <source>
        <dbReference type="Proteomes" id="UP001491310"/>
    </source>
</evidence>
<accession>A0ABR2YZM1</accession>
<protein>
    <submittedName>
        <fullName evidence="1">Uncharacterized protein</fullName>
    </submittedName>
</protein>
<dbReference type="InterPro" id="IPR021518">
    <property type="entry name" value="DUF3181"/>
</dbReference>
<comment type="caution">
    <text evidence="1">The sequence shown here is derived from an EMBL/GenBank/DDBJ whole genome shotgun (WGS) entry which is preliminary data.</text>
</comment>
<gene>
    <name evidence="1" type="ORF">WJX75_001459</name>
</gene>
<dbReference type="Pfam" id="PF11378">
    <property type="entry name" value="DUF3181"/>
    <property type="match status" value="1"/>
</dbReference>
<organism evidence="1 2">
    <name type="scientific">Coccomyxa subellipsoidea</name>
    <dbReference type="NCBI Taxonomy" id="248742"/>
    <lineage>
        <taxon>Eukaryota</taxon>
        <taxon>Viridiplantae</taxon>
        <taxon>Chlorophyta</taxon>
        <taxon>core chlorophytes</taxon>
        <taxon>Trebouxiophyceae</taxon>
        <taxon>Trebouxiophyceae incertae sedis</taxon>
        <taxon>Coccomyxaceae</taxon>
        <taxon>Coccomyxa</taxon>
    </lineage>
</organism>
<evidence type="ECO:0000313" key="1">
    <source>
        <dbReference type="EMBL" id="KAK9917160.1"/>
    </source>
</evidence>
<keyword evidence="2" id="KW-1185">Reference proteome</keyword>
<dbReference type="Proteomes" id="UP001491310">
    <property type="component" value="Unassembled WGS sequence"/>
</dbReference>